<dbReference type="GO" id="GO:0032259">
    <property type="term" value="P:methylation"/>
    <property type="evidence" value="ECO:0007669"/>
    <property type="project" value="UniProtKB-KW"/>
</dbReference>
<accession>A0ABU0R5Y6</accession>
<dbReference type="GO" id="GO:0009007">
    <property type="term" value="F:site-specific DNA-methyltransferase (adenine-specific) activity"/>
    <property type="evidence" value="ECO:0007669"/>
    <property type="project" value="UniProtKB-EC"/>
</dbReference>
<keyword evidence="2 5" id="KW-0489">Methyltransferase</keyword>
<organism evidence="5 6">
    <name type="scientific">Agromyces ramosus</name>
    <dbReference type="NCBI Taxonomy" id="33879"/>
    <lineage>
        <taxon>Bacteria</taxon>
        <taxon>Bacillati</taxon>
        <taxon>Actinomycetota</taxon>
        <taxon>Actinomycetes</taxon>
        <taxon>Micrococcales</taxon>
        <taxon>Microbacteriaceae</taxon>
        <taxon>Agromyces</taxon>
    </lineage>
</organism>
<sequence>MAAIDDLIAQVPEPLRGRLVEQVKLLTERKQFGLVFQDHMPEAIEVPGLPPRRDDIVRLRGDDAETNFLVKFLRNGVAGVVEVSGTGEVVGELAEVHTSKLTVVKNFGEPIYAGLKSVGRIQRGGDKPFHAVIQGENYYALETLLYTHQGKADVIYIDPPYNTGSSDWIYNDRYVDGQDAYRHSKWLAFMKRRLEHAKRLLKPTGVIILAIDDTEQARLKLLCDDVFGEQNFLANIVWQGNVKNDARFSGDGIDYMLVFARSREALIEHGATWRELKPDVDKVFDAASRAWRESGGDSTKASRALKKWWSLQPKGSPVLASKHYAHVDDVREGEPYFGSPLMSPNFRKNLVYELAHPQTGRPFKTPVNGWRYAPESMKEMIRDGRIHFGKDETTLPLKKVYLREVSVQTVVPSFREDRRSAGKHLEDIIGSREFPFPKNTDVVARWINIVSGYNPEAVVVDFFVGTGTTTEAVMRMNAQDGGRRQSIVVTNNELASQTARALKKAGHLAGDAEWEAAGIFQKVTRPRIEAVVTGFRRDGSTYSGGFNENVEFFELTFEDENMVALGRRFAAIAPLLWLKAGGTGSVISDVDPAGWALNSDCSYAVLFDAAYSAGFIENVRDHVGTVRHAFIVTNQESAYQQIARELPPQSSSFSSTRLYDDYLRSFQINGKD</sequence>
<dbReference type="Gene3D" id="3.40.50.150">
    <property type="entry name" value="Vaccinia Virus protein VP39"/>
    <property type="match status" value="1"/>
</dbReference>
<dbReference type="PROSITE" id="PS00092">
    <property type="entry name" value="N6_MTASE"/>
    <property type="match status" value="1"/>
</dbReference>
<name>A0ABU0R5Y6_9MICO</name>
<feature type="domain" description="DNA methylase N-4/N-6" evidence="4">
    <location>
        <begin position="153"/>
        <end position="478"/>
    </location>
</feature>
<dbReference type="Proteomes" id="UP001239083">
    <property type="component" value="Unassembled WGS sequence"/>
</dbReference>
<keyword evidence="6" id="KW-1185">Reference proteome</keyword>
<evidence type="ECO:0000256" key="1">
    <source>
        <dbReference type="ARBA" id="ARBA00006594"/>
    </source>
</evidence>
<dbReference type="RefSeq" id="WP_307039962.1">
    <property type="nucleotide sequence ID" value="NZ_JAUSYY010000001.1"/>
</dbReference>
<evidence type="ECO:0000313" key="6">
    <source>
        <dbReference type="Proteomes" id="UP001239083"/>
    </source>
</evidence>
<dbReference type="SUPFAM" id="SSF53335">
    <property type="entry name" value="S-adenosyl-L-methionine-dependent methyltransferases"/>
    <property type="match status" value="1"/>
</dbReference>
<evidence type="ECO:0000313" key="5">
    <source>
        <dbReference type="EMBL" id="MDQ0893496.1"/>
    </source>
</evidence>
<comment type="caution">
    <text evidence="5">The sequence shown here is derived from an EMBL/GenBank/DDBJ whole genome shotgun (WGS) entry which is preliminary data.</text>
</comment>
<evidence type="ECO:0000256" key="3">
    <source>
        <dbReference type="ARBA" id="ARBA00022679"/>
    </source>
</evidence>
<dbReference type="InterPro" id="IPR029063">
    <property type="entry name" value="SAM-dependent_MTases_sf"/>
</dbReference>
<dbReference type="Pfam" id="PF01555">
    <property type="entry name" value="N6_N4_Mtase"/>
    <property type="match status" value="1"/>
</dbReference>
<dbReference type="InterPro" id="IPR001091">
    <property type="entry name" value="RM_Methyltransferase"/>
</dbReference>
<proteinExistence type="inferred from homology"/>
<evidence type="ECO:0000259" key="4">
    <source>
        <dbReference type="Pfam" id="PF01555"/>
    </source>
</evidence>
<protein>
    <submittedName>
        <fullName evidence="5">Adenine-specific DNA-methyltransferase</fullName>
        <ecNumber evidence="5">2.1.1.72</ecNumber>
    </submittedName>
</protein>
<comment type="similarity">
    <text evidence="1">Belongs to the N(4)/N(6)-methyltransferase family.</text>
</comment>
<evidence type="ECO:0000256" key="2">
    <source>
        <dbReference type="ARBA" id="ARBA00022603"/>
    </source>
</evidence>
<keyword evidence="3 5" id="KW-0808">Transferase</keyword>
<dbReference type="EMBL" id="JAUSYY010000001">
    <property type="protein sequence ID" value="MDQ0893496.1"/>
    <property type="molecule type" value="Genomic_DNA"/>
</dbReference>
<reference evidence="5 6" key="1">
    <citation type="submission" date="2023-07" db="EMBL/GenBank/DDBJ databases">
        <title>Comparative genomics of wheat-associated soil bacteria to identify genetic determinants of phenazine resistance.</title>
        <authorList>
            <person name="Mouncey N."/>
        </authorList>
    </citation>
    <scope>NUCLEOTIDE SEQUENCE [LARGE SCALE GENOMIC DNA]</scope>
    <source>
        <strain evidence="5 6">V3I3</strain>
    </source>
</reference>
<dbReference type="PRINTS" id="PR00508">
    <property type="entry name" value="S21N4MTFRASE"/>
</dbReference>
<gene>
    <name evidence="5" type="ORF">QFZ26_001051</name>
</gene>
<dbReference type="InterPro" id="IPR002052">
    <property type="entry name" value="DNA_methylase_N6_adenine_CS"/>
</dbReference>
<dbReference type="InterPro" id="IPR002941">
    <property type="entry name" value="DNA_methylase_N4/N6"/>
</dbReference>
<dbReference type="EC" id="2.1.1.72" evidence="5"/>